<reference evidence="1 2" key="1">
    <citation type="submission" date="2013-09" db="EMBL/GenBank/DDBJ databases">
        <title>High correlation between genotypes and phenotypes of environmental bacteria Comamonas testosteroni strains.</title>
        <authorList>
            <person name="Liu L."/>
            <person name="Zhu W."/>
            <person name="Xia X."/>
            <person name="Xu B."/>
            <person name="Luo M."/>
            <person name="Wang G."/>
        </authorList>
    </citation>
    <scope>NUCLEOTIDE SEQUENCE [LARGE SCALE GENOMIC DNA]</scope>
    <source>
        <strain evidence="1 2">JL14</strain>
    </source>
</reference>
<evidence type="ECO:0000313" key="1">
    <source>
        <dbReference type="EMBL" id="KGG83026.1"/>
    </source>
</evidence>
<dbReference type="Proteomes" id="UP000029567">
    <property type="component" value="Unassembled WGS sequence"/>
</dbReference>
<accession>A0A0E3B762</accession>
<dbReference type="EMBL" id="AWTN01000148">
    <property type="protein sequence ID" value="KGG83026.1"/>
    <property type="molecule type" value="Genomic_DNA"/>
</dbReference>
<protein>
    <submittedName>
        <fullName evidence="1">Uncharacterized protein</fullName>
    </submittedName>
</protein>
<name>A0A0E3B762_9BURK</name>
<dbReference type="AlphaFoldDB" id="A0A0E3B762"/>
<proteinExistence type="predicted"/>
<sequence>MSWLWLIPAFLAGLIIGIWLGIASVSNSMDGY</sequence>
<comment type="caution">
    <text evidence="1">The sequence shown here is derived from an EMBL/GenBank/DDBJ whole genome shotgun (WGS) entry which is preliminary data.</text>
</comment>
<gene>
    <name evidence="1" type="ORF">P245_25690</name>
</gene>
<evidence type="ECO:0000313" key="2">
    <source>
        <dbReference type="Proteomes" id="UP000029567"/>
    </source>
</evidence>
<organism evidence="1 2">
    <name type="scientific">Comamonas thiooxydans</name>
    <dbReference type="NCBI Taxonomy" id="363952"/>
    <lineage>
        <taxon>Bacteria</taxon>
        <taxon>Pseudomonadati</taxon>
        <taxon>Pseudomonadota</taxon>
        <taxon>Betaproteobacteria</taxon>
        <taxon>Burkholderiales</taxon>
        <taxon>Comamonadaceae</taxon>
        <taxon>Comamonas</taxon>
    </lineage>
</organism>